<evidence type="ECO:0000259" key="11">
    <source>
        <dbReference type="PROSITE" id="PS50162"/>
    </source>
</evidence>
<dbReference type="PRINTS" id="PR01874">
    <property type="entry name" value="DNAREPAIRADA"/>
</dbReference>
<dbReference type="InterPro" id="IPR004504">
    <property type="entry name" value="DNA_repair_RadA"/>
</dbReference>
<dbReference type="InterPro" id="IPR020588">
    <property type="entry name" value="RecA_ATP-bd"/>
</dbReference>
<keyword evidence="8 10" id="KW-0234">DNA repair</keyword>
<dbReference type="PANTHER" id="PTHR32472">
    <property type="entry name" value="DNA REPAIR PROTEIN RADA"/>
    <property type="match status" value="1"/>
</dbReference>
<dbReference type="EMBL" id="BSSV01000002">
    <property type="protein sequence ID" value="GLX84975.1"/>
    <property type="molecule type" value="Genomic_DNA"/>
</dbReference>
<feature type="domain" description="RecA family profile 1" evidence="11">
    <location>
        <begin position="97"/>
        <end position="247"/>
    </location>
</feature>
<evidence type="ECO:0000256" key="8">
    <source>
        <dbReference type="ARBA" id="ARBA00023204"/>
    </source>
</evidence>
<dbReference type="Pfam" id="PF13541">
    <property type="entry name" value="ChlI"/>
    <property type="match status" value="1"/>
</dbReference>
<accession>A0ABQ6HA20</accession>
<evidence type="ECO:0000313" key="12">
    <source>
        <dbReference type="EMBL" id="GLX84975.1"/>
    </source>
</evidence>
<dbReference type="PROSITE" id="PS50162">
    <property type="entry name" value="RECA_2"/>
    <property type="match status" value="1"/>
</dbReference>
<organism evidence="12 13">
    <name type="scientific">Thalassotalea loyana</name>
    <dbReference type="NCBI Taxonomy" id="280483"/>
    <lineage>
        <taxon>Bacteria</taxon>
        <taxon>Pseudomonadati</taxon>
        <taxon>Pseudomonadota</taxon>
        <taxon>Gammaproteobacteria</taxon>
        <taxon>Alteromonadales</taxon>
        <taxon>Colwelliaceae</taxon>
        <taxon>Thalassotalea</taxon>
    </lineage>
</organism>
<keyword evidence="3 10" id="KW-0227">DNA damage</keyword>
<gene>
    <name evidence="12" type="primary">radA</name>
    <name evidence="12" type="ORF">tloyanaT_12270</name>
</gene>
<evidence type="ECO:0000256" key="7">
    <source>
        <dbReference type="ARBA" id="ARBA00023125"/>
    </source>
</evidence>
<dbReference type="Gene3D" id="3.40.50.300">
    <property type="entry name" value="P-loop containing nucleotide triphosphate hydrolases"/>
    <property type="match status" value="1"/>
</dbReference>
<keyword evidence="10" id="KW-0863">Zinc-finger</keyword>
<keyword evidence="1 10" id="KW-0479">Metal-binding</keyword>
<dbReference type="SUPFAM" id="SSF54211">
    <property type="entry name" value="Ribosomal protein S5 domain 2-like"/>
    <property type="match status" value="1"/>
</dbReference>
<dbReference type="Proteomes" id="UP001157134">
    <property type="component" value="Unassembled WGS sequence"/>
</dbReference>
<evidence type="ECO:0000256" key="4">
    <source>
        <dbReference type="ARBA" id="ARBA00022801"/>
    </source>
</evidence>
<keyword evidence="4" id="KW-0378">Hydrolase</keyword>
<dbReference type="Pfam" id="PF13481">
    <property type="entry name" value="AAA_25"/>
    <property type="match status" value="1"/>
</dbReference>
<keyword evidence="7 10" id="KW-0238">DNA-binding</keyword>
<dbReference type="NCBIfam" id="TIGR00416">
    <property type="entry name" value="sms"/>
    <property type="match status" value="1"/>
</dbReference>
<evidence type="ECO:0000256" key="1">
    <source>
        <dbReference type="ARBA" id="ARBA00022723"/>
    </source>
</evidence>
<reference evidence="12 13" key="1">
    <citation type="submission" date="2023-03" db="EMBL/GenBank/DDBJ databases">
        <title>Thalassotalea loyana LMG 22536T draft genome sequence.</title>
        <authorList>
            <person name="Sawabe T."/>
        </authorList>
    </citation>
    <scope>NUCLEOTIDE SEQUENCE [LARGE SCALE GENOMIC DNA]</scope>
    <source>
        <strain evidence="12 13">LMG 22536</strain>
    </source>
</reference>
<dbReference type="InterPro" id="IPR003593">
    <property type="entry name" value="AAA+_ATPase"/>
</dbReference>
<evidence type="ECO:0000256" key="5">
    <source>
        <dbReference type="ARBA" id="ARBA00022840"/>
    </source>
</evidence>
<keyword evidence="5 10" id="KW-0067">ATP-binding</keyword>
<dbReference type="InterPro" id="IPR027417">
    <property type="entry name" value="P-loop_NTPase"/>
</dbReference>
<keyword evidence="6" id="KW-0346">Stress response</keyword>
<comment type="caution">
    <text evidence="12">The sequence shown here is derived from an EMBL/GenBank/DDBJ whole genome shotgun (WGS) entry which is preliminary data.</text>
</comment>
<dbReference type="PANTHER" id="PTHR32472:SF10">
    <property type="entry name" value="DNA REPAIR PROTEIN RADA-LIKE PROTEIN"/>
    <property type="match status" value="1"/>
</dbReference>
<evidence type="ECO:0000256" key="10">
    <source>
        <dbReference type="RuleBase" id="RU003555"/>
    </source>
</evidence>
<keyword evidence="10" id="KW-0862">Zinc</keyword>
<proteinExistence type="inferred from homology"/>
<evidence type="ECO:0000256" key="9">
    <source>
        <dbReference type="NCBIfam" id="TIGR00416"/>
    </source>
</evidence>
<evidence type="ECO:0000256" key="3">
    <source>
        <dbReference type="ARBA" id="ARBA00022763"/>
    </source>
</evidence>
<comment type="function">
    <text evidence="10">DNA-dependent ATPase involved in processing of recombination intermediates, plays a role in repairing DNA breaks. Stimulates the branch migration of RecA-mediated strand transfer reactions, allowing the 3' invading strand to extend heteroduplex DNA faster. Binds ssDNA in the presence of ADP but not other nucleotides, has ATPase activity that is stimulated by ssDNA and various branched DNA structures, but inhibited by SSB. Does not have RecA's homology-searching function.</text>
</comment>
<keyword evidence="13" id="KW-1185">Reference proteome</keyword>
<dbReference type="SUPFAM" id="SSF52540">
    <property type="entry name" value="P-loop containing nucleoside triphosphate hydrolases"/>
    <property type="match status" value="1"/>
</dbReference>
<protein>
    <recommendedName>
        <fullName evidence="9 10">DNA repair protein RadA</fullName>
    </recommendedName>
</protein>
<dbReference type="Gene3D" id="3.30.230.10">
    <property type="match status" value="1"/>
</dbReference>
<dbReference type="InterPro" id="IPR020568">
    <property type="entry name" value="Ribosomal_Su5_D2-typ_SF"/>
</dbReference>
<evidence type="ECO:0000256" key="2">
    <source>
        <dbReference type="ARBA" id="ARBA00022741"/>
    </source>
</evidence>
<comment type="similarity">
    <text evidence="10">Belongs to the RecA family. RadA subfamily.</text>
</comment>
<dbReference type="SMART" id="SM00382">
    <property type="entry name" value="AAA"/>
    <property type="match status" value="1"/>
</dbReference>
<name>A0ABQ6HA20_9GAMM</name>
<keyword evidence="2 10" id="KW-0547">Nucleotide-binding</keyword>
<sequence length="485" mass="52703">MHIRIETAKLAPLDLTQNNKVLACMAKAAKIEFVCTDCGKNYTRWRGQCECGAWNTIVEMKISAAKAKASAKSGSVAGYAGIAGGGSKKIDEIVSLEAEKKPTSIGELDRVISGGVTTGSVNIISGDPGAGKTTLLSALIARMSQDVASLYCTAEESLSQFKNRVQRLKLEYQPDNLYLLSETSVELIIEELETNQIKFAVIDSIQAVVTETANGSPGSPSQVKSAAQALTQYCKQNNVTMFIIAHVNKNNEIAGPQTLVHIVDALLHIDTNDGQVRTLRANKNRFGDIDTVGIFKMTERGMISVDNPSEIFLSGSTTNSPGSAITCIRKGNRNLLLEIQCLTTEIESEFPQRVCVGLNMNRVKMLTGILRKHTKTKIFHDTFFNIVGGLKIDESETCIDLALVTALLSSLNDFVVPRTTCIMGELSLNGDVRPIDSGVPRVKEAAQHGFEQIIIPHRNYHKSMEGSGAQIIPVKTIHQLLEIIQ</sequence>
<evidence type="ECO:0000313" key="13">
    <source>
        <dbReference type="Proteomes" id="UP001157134"/>
    </source>
</evidence>
<dbReference type="InterPro" id="IPR014721">
    <property type="entry name" value="Ribsml_uS5_D2-typ_fold_subgr"/>
</dbReference>
<evidence type="ECO:0000256" key="6">
    <source>
        <dbReference type="ARBA" id="ARBA00023016"/>
    </source>
</evidence>